<dbReference type="EnsemblPlants" id="Kaladp0070s0153.1.v1.1">
    <property type="protein sequence ID" value="Kaladp0070s0153.1.v1.1"/>
    <property type="gene ID" value="Kaladp0070s0153.v1.1"/>
</dbReference>
<dbReference type="AlphaFoldDB" id="A0A7N0UL97"/>
<accession>A0A7N0UL97</accession>
<keyword evidence="3" id="KW-1185">Reference proteome</keyword>
<dbReference type="InterPro" id="IPR024675">
    <property type="entry name" value="eIF3g_N"/>
</dbReference>
<proteinExistence type="predicted"/>
<organism evidence="2 3">
    <name type="scientific">Kalanchoe fedtschenkoi</name>
    <name type="common">Lavender scallops</name>
    <name type="synonym">South American air plant</name>
    <dbReference type="NCBI Taxonomy" id="63787"/>
    <lineage>
        <taxon>Eukaryota</taxon>
        <taxon>Viridiplantae</taxon>
        <taxon>Streptophyta</taxon>
        <taxon>Embryophyta</taxon>
        <taxon>Tracheophyta</taxon>
        <taxon>Spermatophyta</taxon>
        <taxon>Magnoliopsida</taxon>
        <taxon>eudicotyledons</taxon>
        <taxon>Gunneridae</taxon>
        <taxon>Pentapetalae</taxon>
        <taxon>Saxifragales</taxon>
        <taxon>Crassulaceae</taxon>
        <taxon>Kalanchoe</taxon>
    </lineage>
</organism>
<dbReference type="Pfam" id="PF12353">
    <property type="entry name" value="eIF3g"/>
    <property type="match status" value="1"/>
</dbReference>
<dbReference type="GO" id="GO:0003723">
    <property type="term" value="F:RNA binding"/>
    <property type="evidence" value="ECO:0007669"/>
    <property type="project" value="InterPro"/>
</dbReference>
<evidence type="ECO:0000313" key="2">
    <source>
        <dbReference type="EnsemblPlants" id="Kaladp0070s0153.1.v1.1"/>
    </source>
</evidence>
<feature type="domain" description="Eukaryotic translation initiation factor 3 subunit G N-terminal" evidence="1">
    <location>
        <begin position="32"/>
        <end position="152"/>
    </location>
</feature>
<sequence>MSNGDVKQHRSGILEEKDGEEFDFMLPPRLVIGPDENGIKTVIEYAFDEEGNVVETTATNRLRKLPEAMLTKLEMAVLAKRAMETRYWTRCRKSHNDDVGLYRHKAFGKSKKNKGSGDALTHLVEGGAFTNLCLTCGNHGDHLTSSCPYKDLAAPVETFGHKRVEVAIVDPKEGVSRGVGFVNFVNKEDADIVINMLDGYGLDNLILRADCWTPIPKQMCADSP</sequence>
<evidence type="ECO:0000313" key="3">
    <source>
        <dbReference type="Proteomes" id="UP000594263"/>
    </source>
</evidence>
<dbReference type="InterPro" id="IPR035979">
    <property type="entry name" value="RBD_domain_sf"/>
</dbReference>
<reference evidence="2" key="1">
    <citation type="submission" date="2021-01" db="UniProtKB">
        <authorList>
            <consortium name="EnsemblPlants"/>
        </authorList>
    </citation>
    <scope>IDENTIFICATION</scope>
</reference>
<dbReference type="SUPFAM" id="SSF54928">
    <property type="entry name" value="RNA-binding domain, RBD"/>
    <property type="match status" value="1"/>
</dbReference>
<name>A0A7N0UL97_KALFE</name>
<dbReference type="InterPro" id="IPR012677">
    <property type="entry name" value="Nucleotide-bd_a/b_plait_sf"/>
</dbReference>
<protein>
    <recommendedName>
        <fullName evidence="1">Eukaryotic translation initiation factor 3 subunit G N-terminal domain-containing protein</fullName>
    </recommendedName>
</protein>
<dbReference type="Proteomes" id="UP000594263">
    <property type="component" value="Unplaced"/>
</dbReference>
<dbReference type="Gramene" id="Kaladp0070s0153.1.v1.1">
    <property type="protein sequence ID" value="Kaladp0070s0153.1.v1.1"/>
    <property type="gene ID" value="Kaladp0070s0153.v1.1"/>
</dbReference>
<dbReference type="Gene3D" id="3.30.70.330">
    <property type="match status" value="1"/>
</dbReference>
<dbReference type="OMA" id="SRNPPHP"/>
<evidence type="ECO:0000259" key="1">
    <source>
        <dbReference type="Pfam" id="PF12353"/>
    </source>
</evidence>